<reference evidence="2" key="1">
    <citation type="submission" date="2016-10" db="EMBL/GenBank/DDBJ databases">
        <authorList>
            <person name="Varghese N."/>
            <person name="Submissions S."/>
        </authorList>
    </citation>
    <scope>NUCLEOTIDE SEQUENCE [LARGE SCALE GENOMIC DNA]</scope>
    <source>
        <strain evidence="2">BL9</strain>
    </source>
</reference>
<proteinExistence type="predicted"/>
<dbReference type="EMBL" id="FMVM01000016">
    <property type="protein sequence ID" value="SCZ02462.1"/>
    <property type="molecule type" value="Genomic_DNA"/>
</dbReference>
<keyword evidence="2" id="KW-1185">Reference proteome</keyword>
<dbReference type="RefSeq" id="WP_090923701.1">
    <property type="nucleotide sequence ID" value="NZ_FMVM01000016.1"/>
</dbReference>
<name>A0A1G5KPH1_9BACL</name>
<dbReference type="STRING" id="582692.SAMN05720606_11685"/>
<protein>
    <submittedName>
        <fullName evidence="1">Uncharacterized protein</fullName>
    </submittedName>
</protein>
<sequence>MFDQNVIVDWAKSHNVESTARNYCLSCVNNYLVESPEDEKLYFGKYYSEKLMLELEKVYCIINWNEPEYSHIIALVPIIYDGKEIGRYELFYRMSGEIYDDLLVINGQEQLVY</sequence>
<dbReference type="AlphaFoldDB" id="A0A1G5KPH1"/>
<accession>A0A1G5KPH1</accession>
<gene>
    <name evidence="1" type="ORF">SAMN05720606_11685</name>
</gene>
<dbReference type="Proteomes" id="UP000198538">
    <property type="component" value="Unassembled WGS sequence"/>
</dbReference>
<organism evidence="1 2">
    <name type="scientific">Paenibacillus polysaccharolyticus</name>
    <dbReference type="NCBI Taxonomy" id="582692"/>
    <lineage>
        <taxon>Bacteria</taxon>
        <taxon>Bacillati</taxon>
        <taxon>Bacillota</taxon>
        <taxon>Bacilli</taxon>
        <taxon>Bacillales</taxon>
        <taxon>Paenibacillaceae</taxon>
        <taxon>Paenibacillus</taxon>
    </lineage>
</organism>
<evidence type="ECO:0000313" key="1">
    <source>
        <dbReference type="EMBL" id="SCZ02462.1"/>
    </source>
</evidence>
<evidence type="ECO:0000313" key="2">
    <source>
        <dbReference type="Proteomes" id="UP000198538"/>
    </source>
</evidence>